<name>A0A1B4FCX8_9BURK</name>
<proteinExistence type="predicted"/>
<organism evidence="1 2">
    <name type="scientific">Burkholderia mayonis</name>
    <dbReference type="NCBI Taxonomy" id="1385591"/>
    <lineage>
        <taxon>Bacteria</taxon>
        <taxon>Pseudomonadati</taxon>
        <taxon>Pseudomonadota</taxon>
        <taxon>Betaproteobacteria</taxon>
        <taxon>Burkholderiales</taxon>
        <taxon>Burkholderiaceae</taxon>
        <taxon>Burkholderia</taxon>
        <taxon>pseudomallei group</taxon>
    </lineage>
</organism>
<evidence type="ECO:0000313" key="1">
    <source>
        <dbReference type="EMBL" id="AOJ01548.1"/>
    </source>
</evidence>
<keyword evidence="2" id="KW-1185">Reference proteome</keyword>
<reference evidence="1 2" key="1">
    <citation type="submission" date="2015-12" db="EMBL/GenBank/DDBJ databases">
        <title>Diversity of Burkholderia near neighbor genomes.</title>
        <authorList>
            <person name="Sahl J."/>
            <person name="Wagner D."/>
            <person name="Keim P."/>
        </authorList>
    </citation>
    <scope>NUCLEOTIDE SEQUENCE [LARGE SCALE GENOMIC DNA]</scope>
    <source>
        <strain evidence="1 2">BDU6</strain>
    </source>
</reference>
<dbReference type="AlphaFoldDB" id="A0A1B4FCX8"/>
<accession>A0A1B4FCX8</accession>
<dbReference type="EMBL" id="CP013386">
    <property type="protein sequence ID" value="AOJ01548.1"/>
    <property type="molecule type" value="Genomic_DNA"/>
</dbReference>
<evidence type="ECO:0000313" key="2">
    <source>
        <dbReference type="Proteomes" id="UP000062519"/>
    </source>
</evidence>
<protein>
    <submittedName>
        <fullName evidence="1">Uncharacterized protein</fullName>
    </submittedName>
</protein>
<sequence>MGSPTRSRWWFRRRAVRSVETSRSPNERAKPSRLAERTGSINCVAFDWSCRLQPENGIDQSHRFRSIASPAAGFARDVPAAESTVGCRYSSGPASPSSADAISVAACMSPR</sequence>
<dbReference type="Proteomes" id="UP000062519">
    <property type="component" value="Chromosome 1"/>
</dbReference>
<dbReference type="KEGG" id="buu:WS70_06685"/>
<gene>
    <name evidence="1" type="ORF">WS70_06685</name>
</gene>